<gene>
    <name evidence="3" type="ORF">ACFOX3_07090</name>
</gene>
<dbReference type="EMBL" id="JBHSCX010000005">
    <property type="protein sequence ID" value="MFC4362058.1"/>
    <property type="molecule type" value="Genomic_DNA"/>
</dbReference>
<dbReference type="SUPFAM" id="SSF52540">
    <property type="entry name" value="P-loop containing nucleoside triphosphate hydrolases"/>
    <property type="match status" value="1"/>
</dbReference>
<keyword evidence="4" id="KW-1185">Reference proteome</keyword>
<dbReference type="SMART" id="SM00382">
    <property type="entry name" value="AAA"/>
    <property type="match status" value="1"/>
</dbReference>
<dbReference type="SUPFAM" id="SSF110997">
    <property type="entry name" value="Sporulation related repeat"/>
    <property type="match status" value="1"/>
</dbReference>
<evidence type="ECO:0000259" key="2">
    <source>
        <dbReference type="PROSITE" id="PS51724"/>
    </source>
</evidence>
<protein>
    <submittedName>
        <fullName evidence="3">SPOR domain-containing protein</fullName>
    </submittedName>
</protein>
<dbReference type="CDD" id="cd00009">
    <property type="entry name" value="AAA"/>
    <property type="match status" value="1"/>
</dbReference>
<keyword evidence="1" id="KW-1133">Transmembrane helix</keyword>
<reference evidence="4" key="1">
    <citation type="journal article" date="2019" name="Int. J. Syst. Evol. Microbiol.">
        <title>The Global Catalogue of Microorganisms (GCM) 10K type strain sequencing project: providing services to taxonomists for standard genome sequencing and annotation.</title>
        <authorList>
            <consortium name="The Broad Institute Genomics Platform"/>
            <consortium name="The Broad Institute Genome Sequencing Center for Infectious Disease"/>
            <person name="Wu L."/>
            <person name="Ma J."/>
        </authorList>
    </citation>
    <scope>NUCLEOTIDE SEQUENCE [LARGE SCALE GENOMIC DNA]</scope>
    <source>
        <strain evidence="4">CECT 8570</strain>
    </source>
</reference>
<dbReference type="InterPro" id="IPR049945">
    <property type="entry name" value="AAA_22"/>
</dbReference>
<keyword evidence="1" id="KW-0812">Transmembrane</keyword>
<dbReference type="PANTHER" id="PTHR35894:SF1">
    <property type="entry name" value="PHOSPHORIBULOKINASE _ URIDINE KINASE FAMILY"/>
    <property type="match status" value="1"/>
</dbReference>
<feature type="domain" description="SPOR" evidence="2">
    <location>
        <begin position="418"/>
        <end position="495"/>
    </location>
</feature>
<dbReference type="InterPro" id="IPR036680">
    <property type="entry name" value="SPOR-like_sf"/>
</dbReference>
<accession>A0ABV8V4H4</accession>
<feature type="transmembrane region" description="Helical" evidence="1">
    <location>
        <begin position="284"/>
        <end position="304"/>
    </location>
</feature>
<comment type="caution">
    <text evidence="3">The sequence shown here is derived from an EMBL/GenBank/DDBJ whole genome shotgun (WGS) entry which is preliminary data.</text>
</comment>
<proteinExistence type="predicted"/>
<dbReference type="InterPro" id="IPR003593">
    <property type="entry name" value="AAA+_ATPase"/>
</dbReference>
<dbReference type="InterPro" id="IPR027417">
    <property type="entry name" value="P-loop_NTPase"/>
</dbReference>
<keyword evidence="1" id="KW-0472">Membrane</keyword>
<evidence type="ECO:0000256" key="1">
    <source>
        <dbReference type="SAM" id="Phobius"/>
    </source>
</evidence>
<dbReference type="InterPro" id="IPR052026">
    <property type="entry name" value="ExeA_AAA_ATPase_DNA-bind"/>
</dbReference>
<dbReference type="Proteomes" id="UP001595840">
    <property type="component" value="Unassembled WGS sequence"/>
</dbReference>
<dbReference type="PROSITE" id="PS51724">
    <property type="entry name" value="SPOR"/>
    <property type="match status" value="1"/>
</dbReference>
<dbReference type="Gene3D" id="3.40.50.300">
    <property type="entry name" value="P-loop containing nucleotide triphosphate hydrolases"/>
    <property type="match status" value="1"/>
</dbReference>
<evidence type="ECO:0000313" key="3">
    <source>
        <dbReference type="EMBL" id="MFC4362058.1"/>
    </source>
</evidence>
<evidence type="ECO:0000313" key="4">
    <source>
        <dbReference type="Proteomes" id="UP001595840"/>
    </source>
</evidence>
<dbReference type="PANTHER" id="PTHR35894">
    <property type="entry name" value="GENERAL SECRETION PATHWAY PROTEIN A-RELATED"/>
    <property type="match status" value="1"/>
</dbReference>
<dbReference type="RefSeq" id="WP_290259164.1">
    <property type="nucleotide sequence ID" value="NZ_JAUFQG010000004.1"/>
</dbReference>
<sequence>MADSADKTAANFRNLRVEAEDLSTQSEPLLDYIQLFGLTQPAFEKGLGGFFTAHGRQSLLAQLIHLLHFSDNVSALVGPPGVGKTTLIQQIYTQLSSEDYVFYRAGIELGSPSELLFNLAKTIGLAVAEQDSEQRLRARLREWSEFSGGSLQVYILLDDADVLQPQTLKALLDLVNPDDSGTCWHLLLVGSADLADKLQSVHQPDAEPPQIFSMPDISQEFVADYLAFRLADAGFDSVSPFSEVDEESIWLTSSGDLNRVNAMAEIHLLEKASAPIQATMRIPWLHLSALAVLCLILAIAWWGYDGDSAANTVSTPVVLVPQAAVEVPAPAPVVAPISEPIVSSSAGTSVRATDESTTDVAIDDPLMVSGGHVRSAPQPTVITPGQQLESLHQPVVETPKAAVTPLPAFAGDELLLLALPAEHFTLQVLAAESKAGVERFIEANASQPLRWYTTKRDGKPWYVVVLGDYESSDAARQATQRLPKNLQKAGPWPRTLASVQQQINEN</sequence>
<dbReference type="Pfam" id="PF13401">
    <property type="entry name" value="AAA_22"/>
    <property type="match status" value="1"/>
</dbReference>
<dbReference type="Gene3D" id="3.30.70.1070">
    <property type="entry name" value="Sporulation related repeat"/>
    <property type="match status" value="1"/>
</dbReference>
<name>A0ABV8V4H4_9GAMM</name>
<dbReference type="Pfam" id="PF05036">
    <property type="entry name" value="SPOR"/>
    <property type="match status" value="1"/>
</dbReference>
<organism evidence="3 4">
    <name type="scientific">Simiduia curdlanivorans</name>
    <dbReference type="NCBI Taxonomy" id="1492769"/>
    <lineage>
        <taxon>Bacteria</taxon>
        <taxon>Pseudomonadati</taxon>
        <taxon>Pseudomonadota</taxon>
        <taxon>Gammaproteobacteria</taxon>
        <taxon>Cellvibrionales</taxon>
        <taxon>Cellvibrionaceae</taxon>
        <taxon>Simiduia</taxon>
    </lineage>
</organism>
<dbReference type="InterPro" id="IPR007730">
    <property type="entry name" value="SPOR-like_dom"/>
</dbReference>